<evidence type="ECO:0000259" key="1">
    <source>
        <dbReference type="SMART" id="SM00256"/>
    </source>
</evidence>
<dbReference type="SMART" id="SM00256">
    <property type="entry name" value="FBOX"/>
    <property type="match status" value="1"/>
</dbReference>
<evidence type="ECO:0000313" key="3">
    <source>
        <dbReference type="Proteomes" id="UP001291623"/>
    </source>
</evidence>
<dbReference type="EMBL" id="JAVYJV010000007">
    <property type="protein sequence ID" value="KAK4366891.1"/>
    <property type="molecule type" value="Genomic_DNA"/>
</dbReference>
<accession>A0AAE1SDE2</accession>
<sequence>MGIHVIMEILSKLPVRSLPRFKCVSKFWKALIINRYFKKNHFNHVKNDRNSQKLLICLLCLRDDKYSMYYCHLSPLQQVEDVQELDCPSISILVQCLIYYCDGLVIIEASDIIDSARLILFLFNPSTRESIVLPDSEFPWEPSCLGLDYDSTSGEYKILKVYDDLPNRKLPSEILALKGGS</sequence>
<dbReference type="Pfam" id="PF08268">
    <property type="entry name" value="FBA_3"/>
    <property type="match status" value="1"/>
</dbReference>
<dbReference type="Pfam" id="PF00646">
    <property type="entry name" value="F-box"/>
    <property type="match status" value="1"/>
</dbReference>
<reference evidence="2" key="1">
    <citation type="submission" date="2023-12" db="EMBL/GenBank/DDBJ databases">
        <title>Genome assembly of Anisodus tanguticus.</title>
        <authorList>
            <person name="Wang Y.-J."/>
        </authorList>
    </citation>
    <scope>NUCLEOTIDE SEQUENCE</scope>
    <source>
        <strain evidence="2">KB-2021</strain>
        <tissue evidence="2">Leaf</tissue>
    </source>
</reference>
<keyword evidence="3" id="KW-1185">Reference proteome</keyword>
<gene>
    <name evidence="2" type="ORF">RND71_014771</name>
</gene>
<feature type="domain" description="F-box" evidence="1">
    <location>
        <begin position="1"/>
        <end position="41"/>
    </location>
</feature>
<protein>
    <recommendedName>
        <fullName evidence="1">F-box domain-containing protein</fullName>
    </recommendedName>
</protein>
<dbReference type="InterPro" id="IPR001810">
    <property type="entry name" value="F-box_dom"/>
</dbReference>
<name>A0AAE1SDE2_9SOLA</name>
<dbReference type="Proteomes" id="UP001291623">
    <property type="component" value="Unassembled WGS sequence"/>
</dbReference>
<dbReference type="PANTHER" id="PTHR31672">
    <property type="entry name" value="BNACNNG10540D PROTEIN"/>
    <property type="match status" value="1"/>
</dbReference>
<dbReference type="InterPro" id="IPR036047">
    <property type="entry name" value="F-box-like_dom_sf"/>
</dbReference>
<dbReference type="InterPro" id="IPR050796">
    <property type="entry name" value="SCF_F-box_component"/>
</dbReference>
<dbReference type="InterPro" id="IPR013187">
    <property type="entry name" value="F-box-assoc_dom_typ3"/>
</dbReference>
<dbReference type="AlphaFoldDB" id="A0AAE1SDE2"/>
<proteinExistence type="predicted"/>
<dbReference type="PANTHER" id="PTHR31672:SF13">
    <property type="entry name" value="F-BOX PROTEIN CPR30-LIKE"/>
    <property type="match status" value="1"/>
</dbReference>
<evidence type="ECO:0000313" key="2">
    <source>
        <dbReference type="EMBL" id="KAK4366891.1"/>
    </source>
</evidence>
<organism evidence="2 3">
    <name type="scientific">Anisodus tanguticus</name>
    <dbReference type="NCBI Taxonomy" id="243964"/>
    <lineage>
        <taxon>Eukaryota</taxon>
        <taxon>Viridiplantae</taxon>
        <taxon>Streptophyta</taxon>
        <taxon>Embryophyta</taxon>
        <taxon>Tracheophyta</taxon>
        <taxon>Spermatophyta</taxon>
        <taxon>Magnoliopsida</taxon>
        <taxon>eudicotyledons</taxon>
        <taxon>Gunneridae</taxon>
        <taxon>Pentapetalae</taxon>
        <taxon>asterids</taxon>
        <taxon>lamiids</taxon>
        <taxon>Solanales</taxon>
        <taxon>Solanaceae</taxon>
        <taxon>Solanoideae</taxon>
        <taxon>Hyoscyameae</taxon>
        <taxon>Anisodus</taxon>
    </lineage>
</organism>
<comment type="caution">
    <text evidence="2">The sequence shown here is derived from an EMBL/GenBank/DDBJ whole genome shotgun (WGS) entry which is preliminary data.</text>
</comment>
<dbReference type="SUPFAM" id="SSF81383">
    <property type="entry name" value="F-box domain"/>
    <property type="match status" value="1"/>
</dbReference>